<protein>
    <submittedName>
        <fullName evidence="1">Uncharacterized protein</fullName>
    </submittedName>
</protein>
<proteinExistence type="predicted"/>
<gene>
    <name evidence="1" type="ORF">H2198_004655</name>
</gene>
<sequence>MEAIRRSFRRPLEYCRLLLYAEPSWKDLALLACAVLSAIASGVPFPILGILFGQLIDDISAASCNGASPNGTDASVYQSDVNSKVLVVVYIGIANLALIYIYIVSWNLFGERLAQRLREKYLRSLLHKDVSFFDRLSPGEVSSHLNADITTIQQGISEKVGIVLNAISFFITAYAIAFIKDAKLGGMLVSLTPAFLLMSLVGGHYIGKYAGVMSTQISSASSIALEALSNVVVVHAFGANGKLESRFAELMSNAQTAGIRKAIATSIQSGLLYFIAYSANALAYWQGSRQIAATLDSNSSGTTLGVIYTVIFILVDATIILSAVAPFLQVFGTAQVTFNKLRKNIDTKLDVHQVARGTELDNTFLPNIELQNVSFAYPSRPDTKVLQHVSVRFPAHRQTAIVGQSGSGKSTIANLLMRLYDPLEGAISLSNNNLRNLDLATLRSCMSLVQQEPSLLDRSILENIALGLVNSRKYPQLQQAVETGCLREVVSNLHDGANLSEAVKGFGVETVEIVELVEQAARLADAHDFIIKLQHGYGTVVGSKGTLISGGQKQRISLARALIKDPDILILDEATASLDSISERRIQAALANASKGRTTITIAHRLSTIKDADNIIVMMTGKVVEEGRHADLINLDGAYAELVRLQNSKKESRVDADDSIMARGLNTEKLDGKDTIETTDADEEDDSNEGREHKDAEAEKKRDPDIDKKASAHFILRTLSPLFRSSYLILLVAFIAVIVVGSTYSAAAIIFGNTIGALSPCNSVSSIISAGEFFALMFFILAIVEFFANTVSWSGFGWVAEKVLQQVRVLSFRSLLEQDLHWHESANRNPISLLSLITSDGNAISGLTGSTVGTILSVLVNLVAAIVLSHILAWKLALVCLATVPVILGAGSMQLIVLARFATKHQEAFTNSVGIAVEAVESIKTVSAYCLQDEILQTYRRSLKSPIRETTRRSLYANMWLALAYGIPNFVYALAYWWGTRLVIAGETSQVNFFIVLVALLVSAQLWGQLFTIAPDVSKAFKSVRRVVNLVSLEPSGGSSDQKTEQASGDIEKHAIIKEIVKSGARTGAQITFTNISFSYPARPSVLVLKDLSLKISPGQFIALTGPSGAGKSTIIALLERMYRPKSGTITIDNTDIAFAPTTFRDSIAYVPQDSVLFDGTIKFNISLGASTNQTITDSDIEEACRVANIHDTIASLPDGYDTECGAGGTQLSGGQKQRLAIARALVRKPSLLLLDESTSALDAESERALRDGLEEARRRTGMTVIAIAHRLNTIRSADVIFLIEDGKVVDQGSHEELIRRSERYRINAEHQGL</sequence>
<evidence type="ECO:0000313" key="1">
    <source>
        <dbReference type="EMBL" id="KAJ9656902.1"/>
    </source>
</evidence>
<reference evidence="1" key="1">
    <citation type="submission" date="2022-10" db="EMBL/GenBank/DDBJ databases">
        <title>Culturing micro-colonial fungi from biological soil crusts in the Mojave desert and describing Neophaeococcomyces mojavensis, and introducing the new genera and species Taxawa tesnikishii.</title>
        <authorList>
            <person name="Kurbessoian T."/>
            <person name="Stajich J.E."/>
        </authorList>
    </citation>
    <scope>NUCLEOTIDE SEQUENCE</scope>
    <source>
        <strain evidence="1">JES_112</strain>
    </source>
</reference>
<dbReference type="Proteomes" id="UP001172386">
    <property type="component" value="Unassembled WGS sequence"/>
</dbReference>
<comment type="caution">
    <text evidence="1">The sequence shown here is derived from an EMBL/GenBank/DDBJ whole genome shotgun (WGS) entry which is preliminary data.</text>
</comment>
<keyword evidence="2" id="KW-1185">Reference proteome</keyword>
<accession>A0ACC3A7Z7</accession>
<name>A0ACC3A7Z7_9EURO</name>
<evidence type="ECO:0000313" key="2">
    <source>
        <dbReference type="Proteomes" id="UP001172386"/>
    </source>
</evidence>
<dbReference type="EMBL" id="JAPDRQ010000071">
    <property type="protein sequence ID" value="KAJ9656902.1"/>
    <property type="molecule type" value="Genomic_DNA"/>
</dbReference>
<organism evidence="1 2">
    <name type="scientific">Neophaeococcomyces mojaviensis</name>
    <dbReference type="NCBI Taxonomy" id="3383035"/>
    <lineage>
        <taxon>Eukaryota</taxon>
        <taxon>Fungi</taxon>
        <taxon>Dikarya</taxon>
        <taxon>Ascomycota</taxon>
        <taxon>Pezizomycotina</taxon>
        <taxon>Eurotiomycetes</taxon>
        <taxon>Chaetothyriomycetidae</taxon>
        <taxon>Chaetothyriales</taxon>
        <taxon>Chaetothyriales incertae sedis</taxon>
        <taxon>Neophaeococcomyces</taxon>
    </lineage>
</organism>